<feature type="transmembrane region" description="Helical" evidence="2">
    <location>
        <begin position="242"/>
        <end position="262"/>
    </location>
</feature>
<evidence type="ECO:0000256" key="1">
    <source>
        <dbReference type="ARBA" id="ARBA00007362"/>
    </source>
</evidence>
<dbReference type="Pfam" id="PF00892">
    <property type="entry name" value="EamA"/>
    <property type="match status" value="2"/>
</dbReference>
<evidence type="ECO:0000259" key="3">
    <source>
        <dbReference type="Pfam" id="PF00892"/>
    </source>
</evidence>
<dbReference type="InterPro" id="IPR000620">
    <property type="entry name" value="EamA_dom"/>
</dbReference>
<dbReference type="PANTHER" id="PTHR12715:SF4">
    <property type="entry name" value="EAMA DOMAIN-CONTAINING PROTEIN"/>
    <property type="match status" value="1"/>
</dbReference>
<accession>A0A4Q4ZD33</accession>
<keyword evidence="2" id="KW-0472">Membrane</keyword>
<organism evidence="4 5">
    <name type="scientific">Nocardioides guangzhouensis</name>
    <dbReference type="NCBI Taxonomy" id="2497878"/>
    <lineage>
        <taxon>Bacteria</taxon>
        <taxon>Bacillati</taxon>
        <taxon>Actinomycetota</taxon>
        <taxon>Actinomycetes</taxon>
        <taxon>Propionibacteriales</taxon>
        <taxon>Nocardioidaceae</taxon>
        <taxon>Nocardioides</taxon>
    </lineage>
</organism>
<evidence type="ECO:0000313" key="5">
    <source>
        <dbReference type="Proteomes" id="UP000295198"/>
    </source>
</evidence>
<evidence type="ECO:0000256" key="2">
    <source>
        <dbReference type="SAM" id="Phobius"/>
    </source>
</evidence>
<keyword evidence="5" id="KW-1185">Reference proteome</keyword>
<keyword evidence="2" id="KW-1133">Transmembrane helix</keyword>
<sequence length="335" mass="34506">MWLAGCRASTSENRVSGVSGGTYAGPVSTTTPRAWLPVAAVSCTLVFWASAFVAIRHLGHDFSPGALSLGRLVVGSLCLGVVALGRGVPRPSKGDWVSLVAIGILWFGVYNVALNEGERRVDAGTAAMLIQVSPVLIALLAAVFLGERFTVHLGVGLALAFSGVAVIALSTSPGGDRDVLGVALCLLSAAVYSVSLILQKPLVGRLAAVHVTWLACTIGAIVCLPFAGQLVSEAADAPAASIWWLVYLGVFPTAIAFTTYAYALRHMTAGNLGVTTYLVPPITIVMGVVFLSEAPPTMAYAGGALALVGVAVARRKPRSASKKVAAAPEAAMLKR</sequence>
<dbReference type="InterPro" id="IPR052756">
    <property type="entry name" value="Alkyne_AA_exporter"/>
</dbReference>
<feature type="transmembrane region" description="Helical" evidence="2">
    <location>
        <begin position="210"/>
        <end position="230"/>
    </location>
</feature>
<name>A0A4Q4ZD33_9ACTN</name>
<dbReference type="Gene3D" id="1.10.3730.20">
    <property type="match status" value="2"/>
</dbReference>
<dbReference type="PANTHER" id="PTHR12715">
    <property type="entry name" value="TRANSPORTER, DRUG/METABOLITE EXPORTER FAMILY"/>
    <property type="match status" value="1"/>
</dbReference>
<evidence type="ECO:0000313" key="4">
    <source>
        <dbReference type="EMBL" id="RYP85241.1"/>
    </source>
</evidence>
<dbReference type="SUPFAM" id="SSF103481">
    <property type="entry name" value="Multidrug resistance efflux transporter EmrE"/>
    <property type="match status" value="2"/>
</dbReference>
<feature type="transmembrane region" description="Helical" evidence="2">
    <location>
        <begin position="126"/>
        <end position="146"/>
    </location>
</feature>
<feature type="transmembrane region" description="Helical" evidence="2">
    <location>
        <begin position="153"/>
        <end position="173"/>
    </location>
</feature>
<proteinExistence type="inferred from homology"/>
<feature type="transmembrane region" description="Helical" evidence="2">
    <location>
        <begin position="96"/>
        <end position="114"/>
    </location>
</feature>
<dbReference type="OrthoDB" id="3744378at2"/>
<protein>
    <submittedName>
        <fullName evidence="4">DMT family transporter</fullName>
    </submittedName>
</protein>
<dbReference type="Proteomes" id="UP000295198">
    <property type="component" value="Unassembled WGS sequence"/>
</dbReference>
<feature type="transmembrane region" description="Helical" evidence="2">
    <location>
        <begin position="34"/>
        <end position="55"/>
    </location>
</feature>
<comment type="caution">
    <text evidence="4">The sequence shown here is derived from an EMBL/GenBank/DDBJ whole genome shotgun (WGS) entry which is preliminary data.</text>
</comment>
<feature type="transmembrane region" description="Helical" evidence="2">
    <location>
        <begin position="67"/>
        <end position="84"/>
    </location>
</feature>
<feature type="transmembrane region" description="Helical" evidence="2">
    <location>
        <begin position="274"/>
        <end position="291"/>
    </location>
</feature>
<dbReference type="EMBL" id="SDKM01000018">
    <property type="protein sequence ID" value="RYP85241.1"/>
    <property type="molecule type" value="Genomic_DNA"/>
</dbReference>
<keyword evidence="2" id="KW-0812">Transmembrane</keyword>
<feature type="domain" description="EamA" evidence="3">
    <location>
        <begin position="41"/>
        <end position="168"/>
    </location>
</feature>
<feature type="domain" description="EamA" evidence="3">
    <location>
        <begin position="180"/>
        <end position="312"/>
    </location>
</feature>
<comment type="similarity">
    <text evidence="1">Belongs to the EamA transporter family.</text>
</comment>
<dbReference type="GO" id="GO:0016020">
    <property type="term" value="C:membrane"/>
    <property type="evidence" value="ECO:0007669"/>
    <property type="project" value="InterPro"/>
</dbReference>
<reference evidence="4 5" key="1">
    <citation type="submission" date="2019-01" db="EMBL/GenBank/DDBJ databases">
        <title>Nocardioides guangzhouensis sp. nov., an actinobacterium isolated from soil.</title>
        <authorList>
            <person name="Fu Y."/>
            <person name="Cai Y."/>
            <person name="Lin Z."/>
            <person name="Chen P."/>
        </authorList>
    </citation>
    <scope>NUCLEOTIDE SEQUENCE [LARGE SCALE GENOMIC DNA]</scope>
    <source>
        <strain evidence="4 5">130</strain>
    </source>
</reference>
<dbReference type="AlphaFoldDB" id="A0A4Q4ZD33"/>
<feature type="transmembrane region" description="Helical" evidence="2">
    <location>
        <begin position="297"/>
        <end position="313"/>
    </location>
</feature>
<gene>
    <name evidence="4" type="ORF">EKO23_13380</name>
</gene>
<feature type="transmembrane region" description="Helical" evidence="2">
    <location>
        <begin position="179"/>
        <end position="198"/>
    </location>
</feature>
<dbReference type="InterPro" id="IPR037185">
    <property type="entry name" value="EmrE-like"/>
</dbReference>